<dbReference type="KEGG" id="aram:KAR29_01250"/>
<dbReference type="RefSeq" id="WP_274373845.1">
    <property type="nucleotide sequence ID" value="NZ_CP072943.1"/>
</dbReference>
<organism evidence="1 2">
    <name type="scientific">Aminithiophilus ramosus</name>
    <dbReference type="NCBI Taxonomy" id="3029084"/>
    <lineage>
        <taxon>Bacteria</taxon>
        <taxon>Thermotogati</taxon>
        <taxon>Synergistota</taxon>
        <taxon>Synergistia</taxon>
        <taxon>Synergistales</taxon>
        <taxon>Aminithiophilaceae</taxon>
        <taxon>Aminithiophilus</taxon>
    </lineage>
</organism>
<reference evidence="2" key="1">
    <citation type="submission" date="2021-04" db="EMBL/GenBank/DDBJ databases">
        <title>A novel Synergistetes isolate from a pyrite-forming mixed culture.</title>
        <authorList>
            <person name="Bunk B."/>
            <person name="Sproer C."/>
            <person name="Spring S."/>
            <person name="Pester M."/>
        </authorList>
    </citation>
    <scope>NUCLEOTIDE SEQUENCE [LARGE SCALE GENOMIC DNA]</scope>
    <source>
        <strain evidence="2">J.5.4.2-T.3.5.2</strain>
    </source>
</reference>
<dbReference type="Gene3D" id="1.10.520.40">
    <property type="entry name" value="CRISPR-associated protein Cse2"/>
    <property type="match status" value="1"/>
</dbReference>
<dbReference type="EMBL" id="CP072943">
    <property type="protein sequence ID" value="QTX32598.1"/>
    <property type="molecule type" value="Genomic_DNA"/>
</dbReference>
<sequence>MESGFDFVQLKTTYEAMKNGPKADIRRASLPQDLVLHGAFYRLLPEGTAPTPQWQRVIFMLPWAGHHPEAFSLGQRLAQGEKKVSEQRLFQLLRSEFPQDLLHLRRLLQFTKPTLNWQFFGETLFYWGEQKKKDVAKDYFMSLKLKKGTD</sequence>
<dbReference type="InterPro" id="IPR013382">
    <property type="entry name" value="CRISPR-assoc_prot_Cse2"/>
</dbReference>
<gene>
    <name evidence="1" type="primary">casB</name>
    <name evidence="1" type="ORF">KAR29_01250</name>
</gene>
<evidence type="ECO:0000313" key="1">
    <source>
        <dbReference type="EMBL" id="QTX32598.1"/>
    </source>
</evidence>
<accession>A0A9Q7AD05</accession>
<dbReference type="InterPro" id="IPR038287">
    <property type="entry name" value="Cse2_sf"/>
</dbReference>
<dbReference type="AlphaFoldDB" id="A0A9Q7AD05"/>
<proteinExistence type="predicted"/>
<evidence type="ECO:0000313" key="2">
    <source>
        <dbReference type="Proteomes" id="UP000671879"/>
    </source>
</evidence>
<name>A0A9Q7AD05_9BACT</name>
<protein>
    <submittedName>
        <fullName evidence="1">Type I-E CRISPR-associated protein Cse2/CasB</fullName>
    </submittedName>
</protein>
<dbReference type="CDD" id="cd09731">
    <property type="entry name" value="Cse2_I-E"/>
    <property type="match status" value="1"/>
</dbReference>
<keyword evidence="2" id="KW-1185">Reference proteome</keyword>
<dbReference type="Pfam" id="PF09485">
    <property type="entry name" value="CRISPR_Cse2"/>
    <property type="match status" value="1"/>
</dbReference>
<dbReference type="NCBIfam" id="TIGR02548">
    <property type="entry name" value="casB_cse2"/>
    <property type="match status" value="1"/>
</dbReference>
<dbReference type="Proteomes" id="UP000671879">
    <property type="component" value="Chromosome"/>
</dbReference>